<reference evidence="9" key="1">
    <citation type="submission" date="2021-01" db="EMBL/GenBank/DDBJ databases">
        <authorList>
            <person name="Corre E."/>
            <person name="Pelletier E."/>
            <person name="Niang G."/>
            <person name="Scheremetjew M."/>
            <person name="Finn R."/>
            <person name="Kale V."/>
            <person name="Holt S."/>
            <person name="Cochrane G."/>
            <person name="Meng A."/>
            <person name="Brown T."/>
            <person name="Cohen L."/>
        </authorList>
    </citation>
    <scope>NUCLEOTIDE SEQUENCE</scope>
    <source>
        <strain evidence="9">CCMP 2712</strain>
    </source>
</reference>
<evidence type="ECO:0000256" key="6">
    <source>
        <dbReference type="ARBA" id="ARBA00023315"/>
    </source>
</evidence>
<evidence type="ECO:0000256" key="4">
    <source>
        <dbReference type="ARBA" id="ARBA00022989"/>
    </source>
</evidence>
<dbReference type="PROSITE" id="PS50216">
    <property type="entry name" value="DHHC"/>
    <property type="match status" value="1"/>
</dbReference>
<comment type="similarity">
    <text evidence="7">Belongs to the DHHC palmitoyltransferase family.</text>
</comment>
<sequence length="478" mass="53924">MLGGKRKRRSAGTIPPTVRFLCDSLLYVACFAGLFLVVKYVSMPSKPKKSIRMDVFEIRDEPETRSRANDTISTLTSLHPSTLKLGADVKLHMSNVTRQQQAANHHSSGGALPTSHIHSSVHRYVFWGSFFFGGYIIASLTLGRYIAKFMKAARRPLFQLRGRKLSIVHFIEMIFVCFSLGCVEGCTIIHHYLIVPLLCNGAEVLIKHLPPCRHSTSWFLIHFCPSLYFHVCFYFNWYMCIFGTKPSACHDEGSERVSSEDRVDDEHWSYTLEAGDLEQVEKKKKGPLGTDGDLARGHFCSVCASYVVRCDHHCPFLGVCVGAHNQIYFFAMMLQMSLSMIYGSLLVIPASVACQLSETVKLSSEANQKCFALSAVSVAVVFVAMVISAFTFIVFFLLACNLTMREALMIDMYKYKIGFTSVVREIWRKAPVSENLQVAFGPRKGWWKLLLPMKRASLRVMPLNLPKESDLSVRGVYW</sequence>
<feature type="domain" description="Palmitoyltransferase DHHC" evidence="8">
    <location>
        <begin position="295"/>
        <end position="407"/>
    </location>
</feature>
<evidence type="ECO:0000256" key="1">
    <source>
        <dbReference type="ARBA" id="ARBA00004141"/>
    </source>
</evidence>
<evidence type="ECO:0000256" key="3">
    <source>
        <dbReference type="ARBA" id="ARBA00022692"/>
    </source>
</evidence>
<comment type="domain">
    <text evidence="7">The DHHC domain is required for palmitoyltransferase activity.</text>
</comment>
<feature type="transmembrane region" description="Helical" evidence="7">
    <location>
        <begin position="167"/>
        <end position="195"/>
    </location>
</feature>
<keyword evidence="6 7" id="KW-0012">Acyltransferase</keyword>
<feature type="transmembrane region" description="Helical" evidence="7">
    <location>
        <begin position="327"/>
        <end position="351"/>
    </location>
</feature>
<keyword evidence="4 7" id="KW-1133">Transmembrane helix</keyword>
<dbReference type="EC" id="2.3.1.225" evidence="7"/>
<comment type="subcellular location">
    <subcellularLocation>
        <location evidence="1">Membrane</location>
        <topology evidence="1">Multi-pass membrane protein</topology>
    </subcellularLocation>
</comment>
<dbReference type="InterPro" id="IPR039859">
    <property type="entry name" value="PFA4/ZDH16/20/ERF2-like"/>
</dbReference>
<dbReference type="AlphaFoldDB" id="A0A7S4K8B9"/>
<evidence type="ECO:0000259" key="8">
    <source>
        <dbReference type="Pfam" id="PF01529"/>
    </source>
</evidence>
<dbReference type="GO" id="GO:0019706">
    <property type="term" value="F:protein-cysteine S-palmitoyltransferase activity"/>
    <property type="evidence" value="ECO:0007669"/>
    <property type="project" value="UniProtKB-EC"/>
</dbReference>
<dbReference type="GO" id="GO:0016020">
    <property type="term" value="C:membrane"/>
    <property type="evidence" value="ECO:0007669"/>
    <property type="project" value="UniProtKB-SubCell"/>
</dbReference>
<evidence type="ECO:0000256" key="7">
    <source>
        <dbReference type="RuleBase" id="RU079119"/>
    </source>
</evidence>
<feature type="transmembrane region" description="Helical" evidence="7">
    <location>
        <begin position="124"/>
        <end position="146"/>
    </location>
</feature>
<comment type="catalytic activity">
    <reaction evidence="7">
        <text>L-cysteinyl-[protein] + hexadecanoyl-CoA = S-hexadecanoyl-L-cysteinyl-[protein] + CoA</text>
        <dbReference type="Rhea" id="RHEA:36683"/>
        <dbReference type="Rhea" id="RHEA-COMP:10131"/>
        <dbReference type="Rhea" id="RHEA-COMP:11032"/>
        <dbReference type="ChEBI" id="CHEBI:29950"/>
        <dbReference type="ChEBI" id="CHEBI:57287"/>
        <dbReference type="ChEBI" id="CHEBI:57379"/>
        <dbReference type="ChEBI" id="CHEBI:74151"/>
        <dbReference type="EC" id="2.3.1.225"/>
    </reaction>
</comment>
<feature type="transmembrane region" description="Helical" evidence="7">
    <location>
        <begin position="371"/>
        <end position="399"/>
    </location>
</feature>
<keyword evidence="2 7" id="KW-0808">Transferase</keyword>
<feature type="transmembrane region" description="Helical" evidence="7">
    <location>
        <begin position="215"/>
        <end position="237"/>
    </location>
</feature>
<dbReference type="Pfam" id="PF01529">
    <property type="entry name" value="DHHC"/>
    <property type="match status" value="1"/>
</dbReference>
<keyword evidence="3 7" id="KW-0812">Transmembrane</keyword>
<dbReference type="PANTHER" id="PTHR12246">
    <property type="entry name" value="PALMITOYLTRANSFERASE ZDHHC16"/>
    <property type="match status" value="1"/>
</dbReference>
<gene>
    <name evidence="9" type="ORF">GTHE00462_LOCUS10135</name>
</gene>
<protein>
    <recommendedName>
        <fullName evidence="7">Palmitoyltransferase</fullName>
        <ecNumber evidence="7">2.3.1.225</ecNumber>
    </recommendedName>
</protein>
<proteinExistence type="inferred from homology"/>
<accession>A0A7S4K8B9</accession>
<keyword evidence="5 7" id="KW-0472">Membrane</keyword>
<evidence type="ECO:0000256" key="5">
    <source>
        <dbReference type="ARBA" id="ARBA00023136"/>
    </source>
</evidence>
<dbReference type="EMBL" id="HBKN01012994">
    <property type="protein sequence ID" value="CAE2286193.1"/>
    <property type="molecule type" value="Transcribed_RNA"/>
</dbReference>
<feature type="transmembrane region" description="Helical" evidence="7">
    <location>
        <begin position="20"/>
        <end position="41"/>
    </location>
</feature>
<evidence type="ECO:0000313" key="9">
    <source>
        <dbReference type="EMBL" id="CAE2286193.1"/>
    </source>
</evidence>
<organism evidence="9">
    <name type="scientific">Guillardia theta</name>
    <name type="common">Cryptophyte</name>
    <name type="synonym">Cryptomonas phi</name>
    <dbReference type="NCBI Taxonomy" id="55529"/>
    <lineage>
        <taxon>Eukaryota</taxon>
        <taxon>Cryptophyceae</taxon>
        <taxon>Pyrenomonadales</taxon>
        <taxon>Geminigeraceae</taxon>
        <taxon>Guillardia</taxon>
    </lineage>
</organism>
<dbReference type="InterPro" id="IPR001594">
    <property type="entry name" value="Palmitoyltrfase_DHHC"/>
</dbReference>
<evidence type="ECO:0000256" key="2">
    <source>
        <dbReference type="ARBA" id="ARBA00022679"/>
    </source>
</evidence>
<name>A0A7S4K8B9_GUITH</name>